<dbReference type="SMART" id="SM00271">
    <property type="entry name" value="DnaJ"/>
    <property type="match status" value="1"/>
</dbReference>
<organism evidence="2 3">
    <name type="scientific">Eragrostis curvula</name>
    <name type="common">weeping love grass</name>
    <dbReference type="NCBI Taxonomy" id="38414"/>
    <lineage>
        <taxon>Eukaryota</taxon>
        <taxon>Viridiplantae</taxon>
        <taxon>Streptophyta</taxon>
        <taxon>Embryophyta</taxon>
        <taxon>Tracheophyta</taxon>
        <taxon>Spermatophyta</taxon>
        <taxon>Magnoliopsida</taxon>
        <taxon>Liliopsida</taxon>
        <taxon>Poales</taxon>
        <taxon>Poaceae</taxon>
        <taxon>PACMAD clade</taxon>
        <taxon>Chloridoideae</taxon>
        <taxon>Eragrostideae</taxon>
        <taxon>Eragrostidinae</taxon>
        <taxon>Eragrostis</taxon>
    </lineage>
</organism>
<dbReference type="PRINTS" id="PR00625">
    <property type="entry name" value="JDOMAIN"/>
</dbReference>
<evidence type="ECO:0000313" key="3">
    <source>
        <dbReference type="Proteomes" id="UP000324897"/>
    </source>
</evidence>
<proteinExistence type="predicted"/>
<dbReference type="PANTHER" id="PTHR44137:SF32">
    <property type="entry name" value="DNAJ HEAT SHOCK AMINO-TERMINAL DOMAIN PROTEIN"/>
    <property type="match status" value="1"/>
</dbReference>
<reference evidence="2 3" key="1">
    <citation type="journal article" date="2019" name="Sci. Rep.">
        <title>A high-quality genome of Eragrostis curvula grass provides insights into Poaceae evolution and supports new strategies to enhance forage quality.</title>
        <authorList>
            <person name="Carballo J."/>
            <person name="Santos B.A.C.M."/>
            <person name="Zappacosta D."/>
            <person name="Garbus I."/>
            <person name="Selva J.P."/>
            <person name="Gallo C.A."/>
            <person name="Diaz A."/>
            <person name="Albertini E."/>
            <person name="Caccamo M."/>
            <person name="Echenique V."/>
        </authorList>
    </citation>
    <scope>NUCLEOTIDE SEQUENCE [LARGE SCALE GENOMIC DNA]</scope>
    <source>
        <strain evidence="3">cv. Victoria</strain>
        <tissue evidence="2">Leaf</tissue>
    </source>
</reference>
<dbReference type="PANTHER" id="PTHR44137">
    <property type="entry name" value="BNAC03G44070D PROTEIN"/>
    <property type="match status" value="1"/>
</dbReference>
<dbReference type="EMBL" id="RWGY01000013">
    <property type="protein sequence ID" value="TVU26689.1"/>
    <property type="molecule type" value="Genomic_DNA"/>
</dbReference>
<dbReference type="SUPFAM" id="SSF46565">
    <property type="entry name" value="Chaperone J-domain"/>
    <property type="match status" value="1"/>
</dbReference>
<dbReference type="CDD" id="cd06257">
    <property type="entry name" value="DnaJ"/>
    <property type="match status" value="1"/>
</dbReference>
<evidence type="ECO:0000259" key="1">
    <source>
        <dbReference type="PROSITE" id="PS50076"/>
    </source>
</evidence>
<dbReference type="OrthoDB" id="10250354at2759"/>
<feature type="domain" description="J" evidence="1">
    <location>
        <begin position="66"/>
        <end position="130"/>
    </location>
</feature>
<dbReference type="Gene3D" id="1.10.287.110">
    <property type="entry name" value="DnaJ domain"/>
    <property type="match status" value="1"/>
</dbReference>
<dbReference type="PROSITE" id="PS00636">
    <property type="entry name" value="DNAJ_1"/>
    <property type="match status" value="1"/>
</dbReference>
<comment type="caution">
    <text evidence="2">The sequence shown here is derived from an EMBL/GenBank/DDBJ whole genome shotgun (WGS) entry which is preliminary data.</text>
</comment>
<sequence length="208" mass="23480">MECNKDEAARAKEILEKKFGEGDLQGAKKFALKAQSLFPGFEGVARMVATMSVYIASEVTVHGEKDWYSILSVEPTADDEVLKKQYRKLLLQLHPDKNESVGADGAFRMVRDAYALLSDKTKRAVYDLMRNITGVPSRAHLNQVKHVRLLVLSTAFLDFQLIQYDILTQGLIGLIEYSCQQVATSFLEAHLERTPRLSVLGLEQFWDI</sequence>
<dbReference type="Gramene" id="TVU26689">
    <property type="protein sequence ID" value="TVU26689"/>
    <property type="gene ID" value="EJB05_29245"/>
</dbReference>
<accession>A0A5J9US42</accession>
<dbReference type="Proteomes" id="UP000324897">
    <property type="component" value="Chromosome 2"/>
</dbReference>
<keyword evidence="3" id="KW-1185">Reference proteome</keyword>
<dbReference type="AlphaFoldDB" id="A0A5J9US42"/>
<dbReference type="PROSITE" id="PS50076">
    <property type="entry name" value="DNAJ_2"/>
    <property type="match status" value="1"/>
</dbReference>
<protein>
    <recommendedName>
        <fullName evidence="1">J domain-containing protein</fullName>
    </recommendedName>
</protein>
<gene>
    <name evidence="2" type="ORF">EJB05_29245</name>
</gene>
<evidence type="ECO:0000313" key="2">
    <source>
        <dbReference type="EMBL" id="TVU26689.1"/>
    </source>
</evidence>
<dbReference type="InterPro" id="IPR018253">
    <property type="entry name" value="DnaJ_domain_CS"/>
</dbReference>
<dbReference type="InterPro" id="IPR036869">
    <property type="entry name" value="J_dom_sf"/>
</dbReference>
<dbReference type="InterPro" id="IPR001623">
    <property type="entry name" value="DnaJ_domain"/>
</dbReference>
<name>A0A5J9US42_9POAL</name>
<dbReference type="GO" id="GO:0005783">
    <property type="term" value="C:endoplasmic reticulum"/>
    <property type="evidence" value="ECO:0007669"/>
    <property type="project" value="UniProtKB-ARBA"/>
</dbReference>
<feature type="non-terminal residue" evidence="2">
    <location>
        <position position="1"/>
    </location>
</feature>
<dbReference type="Pfam" id="PF00226">
    <property type="entry name" value="DnaJ"/>
    <property type="match status" value="1"/>
</dbReference>